<dbReference type="SUPFAM" id="SSF52058">
    <property type="entry name" value="L domain-like"/>
    <property type="match status" value="1"/>
</dbReference>
<keyword evidence="5" id="KW-1185">Reference proteome</keyword>
<dbReference type="EMBL" id="LGRX02019735">
    <property type="protein sequence ID" value="KAK3258197.1"/>
    <property type="molecule type" value="Genomic_DNA"/>
</dbReference>
<accession>A0AAE0KRL4</accession>
<dbReference type="GO" id="GO:0005930">
    <property type="term" value="C:axoneme"/>
    <property type="evidence" value="ECO:0007669"/>
    <property type="project" value="UniProtKB-SubCell"/>
</dbReference>
<organism evidence="4 5">
    <name type="scientific">Cymbomonas tetramitiformis</name>
    <dbReference type="NCBI Taxonomy" id="36881"/>
    <lineage>
        <taxon>Eukaryota</taxon>
        <taxon>Viridiplantae</taxon>
        <taxon>Chlorophyta</taxon>
        <taxon>Pyramimonadophyceae</taxon>
        <taxon>Pyramimonadales</taxon>
        <taxon>Pyramimonadaceae</taxon>
        <taxon>Cymbomonas</taxon>
    </lineage>
</organism>
<evidence type="ECO:0000256" key="3">
    <source>
        <dbReference type="ARBA" id="ARBA00022737"/>
    </source>
</evidence>
<dbReference type="PANTHER" id="PTHR48051">
    <property type="match status" value="1"/>
</dbReference>
<dbReference type="Proteomes" id="UP001190700">
    <property type="component" value="Unassembled WGS sequence"/>
</dbReference>
<keyword evidence="2" id="KW-0433">Leucine-rich repeat</keyword>
<comment type="subcellular location">
    <subcellularLocation>
        <location evidence="1">Cytoplasm</location>
        <location evidence="1">Cytoskeleton</location>
        <location evidence="1">Cilium axoneme</location>
    </subcellularLocation>
</comment>
<evidence type="ECO:0000313" key="4">
    <source>
        <dbReference type="EMBL" id="KAK3258197.1"/>
    </source>
</evidence>
<proteinExistence type="predicted"/>
<evidence type="ECO:0000313" key="5">
    <source>
        <dbReference type="Proteomes" id="UP001190700"/>
    </source>
</evidence>
<gene>
    <name evidence="4" type="ORF">CYMTET_32747</name>
</gene>
<reference evidence="4 5" key="1">
    <citation type="journal article" date="2015" name="Genome Biol. Evol.">
        <title>Comparative Genomics of a Bacterivorous Green Alga Reveals Evolutionary Causalities and Consequences of Phago-Mixotrophic Mode of Nutrition.</title>
        <authorList>
            <person name="Burns J.A."/>
            <person name="Paasch A."/>
            <person name="Narechania A."/>
            <person name="Kim E."/>
        </authorList>
    </citation>
    <scope>NUCLEOTIDE SEQUENCE [LARGE SCALE GENOMIC DNA]</scope>
    <source>
        <strain evidence="4 5">PLY_AMNH</strain>
    </source>
</reference>
<dbReference type="InterPro" id="IPR032675">
    <property type="entry name" value="LRR_dom_sf"/>
</dbReference>
<name>A0AAE0KRL4_9CHLO</name>
<dbReference type="Gene3D" id="3.80.10.10">
    <property type="entry name" value="Ribonuclease Inhibitor"/>
    <property type="match status" value="1"/>
</dbReference>
<evidence type="ECO:0000256" key="2">
    <source>
        <dbReference type="ARBA" id="ARBA00022614"/>
    </source>
</evidence>
<evidence type="ECO:0000256" key="1">
    <source>
        <dbReference type="ARBA" id="ARBA00004430"/>
    </source>
</evidence>
<dbReference type="PANTHER" id="PTHR48051:SF1">
    <property type="entry name" value="RAS SUPPRESSOR PROTEIN 1"/>
    <property type="match status" value="1"/>
</dbReference>
<keyword evidence="3" id="KW-0677">Repeat</keyword>
<dbReference type="AlphaFoldDB" id="A0AAE0KRL4"/>
<comment type="caution">
    <text evidence="4">The sequence shown here is derived from an EMBL/GenBank/DDBJ whole genome shotgun (WGS) entry which is preliminary data.</text>
</comment>
<dbReference type="InterPro" id="IPR050216">
    <property type="entry name" value="LRR_domain-containing"/>
</dbReference>
<protein>
    <submittedName>
        <fullName evidence="4">Uncharacterized protein</fullName>
    </submittedName>
</protein>
<sequence length="333" mass="36349">MVLQRVLMGLGDRVKKIFGPKEPPAWMTAQENILKKQNENHEALVAETLARHQVMLSEEEEREASVTSPECGPEMEFEITVAASVARPSIKPGVIKCKARERSDIPAAVNLALGLPRGSKVKVYIRGVGPLLASFSDNALANGVQLDVELPPPSFQEVLDDLAELNPHLDKAAIGDRARFLQEGILEAVSDGGYSGSAMHKVVTFSEGGGRGKLRDWYLADEGIAELPESFGFLEFEGELQLDGNELTSLPESFGNIRVGTMLSVSRNKLTSLPKNFGKVTACSLSLYDNQISELPESWKDLKDGIESCCVYIHCNPVGEGLQTQFPGFKTEY</sequence>